<feature type="transmembrane region" description="Helical" evidence="1">
    <location>
        <begin position="77"/>
        <end position="101"/>
    </location>
</feature>
<gene>
    <name evidence="2" type="ORF">SAMN04488518_11669</name>
</gene>
<evidence type="ECO:0000256" key="1">
    <source>
        <dbReference type="SAM" id="Phobius"/>
    </source>
</evidence>
<dbReference type="EMBL" id="FOSK01000016">
    <property type="protein sequence ID" value="SFL09150.1"/>
    <property type="molecule type" value="Genomic_DNA"/>
</dbReference>
<keyword evidence="1" id="KW-0472">Membrane</keyword>
<comment type="caution">
    <text evidence="2">The sequence shown here is derived from an EMBL/GenBank/DDBJ whole genome shotgun (WGS) entry which is preliminary data.</text>
</comment>
<feature type="transmembrane region" description="Helical" evidence="1">
    <location>
        <begin position="50"/>
        <end position="71"/>
    </location>
</feature>
<keyword evidence="3" id="KW-1185">Reference proteome</keyword>
<evidence type="ECO:0000313" key="2">
    <source>
        <dbReference type="EMBL" id="SFL09150.1"/>
    </source>
</evidence>
<organism evidence="2 3">
    <name type="scientific">Pseudovibrio ascidiaceicola</name>
    <dbReference type="NCBI Taxonomy" id="285279"/>
    <lineage>
        <taxon>Bacteria</taxon>
        <taxon>Pseudomonadati</taxon>
        <taxon>Pseudomonadota</taxon>
        <taxon>Alphaproteobacteria</taxon>
        <taxon>Hyphomicrobiales</taxon>
        <taxon>Stappiaceae</taxon>
        <taxon>Pseudovibrio</taxon>
    </lineage>
</organism>
<keyword evidence="1" id="KW-1133">Transmembrane helix</keyword>
<feature type="transmembrane region" description="Helical" evidence="1">
    <location>
        <begin position="113"/>
        <end position="132"/>
    </location>
</feature>
<sequence>MWLSVREIHAVTELIASIAGPYLFVTGLGFFISSNFYQRMIAAQSDADPILLNLSGAVHFVVGMVVLANHFKVSSMAGALVTLVGAAAVLKGASLIVIPDYMTKSQQMGKRGVLATGIAFIAVGTYLSYVGYF</sequence>
<evidence type="ECO:0000313" key="3">
    <source>
        <dbReference type="Proteomes" id="UP000199598"/>
    </source>
</evidence>
<name>A0A1I4EVM6_9HYPH</name>
<dbReference type="Proteomes" id="UP000199598">
    <property type="component" value="Unassembled WGS sequence"/>
</dbReference>
<proteinExistence type="predicted"/>
<protein>
    <recommendedName>
        <fullName evidence="4">DUF350 domain-containing protein</fullName>
    </recommendedName>
</protein>
<feature type="transmembrane region" description="Helical" evidence="1">
    <location>
        <begin position="20"/>
        <end position="38"/>
    </location>
</feature>
<reference evidence="2 3" key="1">
    <citation type="submission" date="2016-10" db="EMBL/GenBank/DDBJ databases">
        <authorList>
            <person name="Varghese N."/>
            <person name="Submissions S."/>
        </authorList>
    </citation>
    <scope>NUCLEOTIDE SEQUENCE [LARGE SCALE GENOMIC DNA]</scope>
    <source>
        <strain evidence="2 3">DSM 16392</strain>
    </source>
</reference>
<evidence type="ECO:0008006" key="4">
    <source>
        <dbReference type="Google" id="ProtNLM"/>
    </source>
</evidence>
<keyword evidence="1" id="KW-0812">Transmembrane</keyword>
<accession>A0A1I4EVM6</accession>